<accession>A0AAN8TYK9</accession>
<dbReference type="Proteomes" id="UP001371456">
    <property type="component" value="Unassembled WGS sequence"/>
</dbReference>
<comment type="caution">
    <text evidence="7">The sequence shown here is derived from an EMBL/GenBank/DDBJ whole genome shotgun (WGS) entry which is preliminary data.</text>
</comment>
<keyword evidence="4 6" id="KW-1133">Transmembrane helix</keyword>
<evidence type="ECO:0000313" key="7">
    <source>
        <dbReference type="EMBL" id="KAK6797268.1"/>
    </source>
</evidence>
<dbReference type="Pfam" id="PF05562">
    <property type="entry name" value="WCOR413"/>
    <property type="match status" value="2"/>
</dbReference>
<dbReference type="PANTHER" id="PTHR33596">
    <property type="entry name" value="COLD-REGULATED 413 PLASMA MEMBRANE PROTEIN 2"/>
    <property type="match status" value="1"/>
</dbReference>
<sequence>MMSLSLSLSYPTHHFTSYNKQLCALRSAQSHHTRISQHKLQQSSSFLGYNPLRVSIDLSGEKMKRRGGVVCSAVLAPRNLQWVCTISSVEFCGFLPVQLQYVSLKNSALPLDPRVLMLAKGTAIHKSFLVPLFALLAPTAVVSWIQGEYGIWSAFLALLVRLFFSFPALSSQYSLRKQAIELYPIFSWFYFKVKISANVWVGSELELPFTALLMVIVAPYQVANLRGTKEGVILSLAIAAYLGFQHFTRAGSLQKAFDQGSIIATLAIICILVVPCLLLI</sequence>
<dbReference type="AlphaFoldDB" id="A0AAN8TYK9"/>
<feature type="transmembrane region" description="Helical" evidence="6">
    <location>
        <begin position="232"/>
        <end position="248"/>
    </location>
</feature>
<dbReference type="GO" id="GO:0016020">
    <property type="term" value="C:membrane"/>
    <property type="evidence" value="ECO:0007669"/>
    <property type="project" value="UniProtKB-SubCell"/>
</dbReference>
<evidence type="ECO:0000256" key="3">
    <source>
        <dbReference type="ARBA" id="ARBA00022692"/>
    </source>
</evidence>
<evidence type="ECO:0000256" key="5">
    <source>
        <dbReference type="ARBA" id="ARBA00023136"/>
    </source>
</evidence>
<name>A0AAN8TYK9_SOLBU</name>
<protein>
    <submittedName>
        <fullName evidence="7">Uncharacterized protein</fullName>
    </submittedName>
</protein>
<keyword evidence="8" id="KW-1185">Reference proteome</keyword>
<comment type="similarity">
    <text evidence="2">Belongs to the Cold-regulated 413 protein family.</text>
</comment>
<dbReference type="PANTHER" id="PTHR33596:SF17">
    <property type="entry name" value="COLD-REGULATED 413 INNER MEMBRANE PROTEIN 1, CHLOROPLASTIC-RELATED"/>
    <property type="match status" value="1"/>
</dbReference>
<keyword evidence="3 6" id="KW-0812">Transmembrane</keyword>
<dbReference type="InterPro" id="IPR008892">
    <property type="entry name" value="COR413"/>
</dbReference>
<feature type="transmembrane region" description="Helical" evidence="6">
    <location>
        <begin position="260"/>
        <end position="279"/>
    </location>
</feature>
<feature type="transmembrane region" description="Helical" evidence="6">
    <location>
        <begin position="127"/>
        <end position="145"/>
    </location>
</feature>
<proteinExistence type="inferred from homology"/>
<gene>
    <name evidence="7" type="ORF">RDI58_004970</name>
</gene>
<evidence type="ECO:0000313" key="8">
    <source>
        <dbReference type="Proteomes" id="UP001371456"/>
    </source>
</evidence>
<organism evidence="7 8">
    <name type="scientific">Solanum bulbocastanum</name>
    <name type="common">Wild potato</name>
    <dbReference type="NCBI Taxonomy" id="147425"/>
    <lineage>
        <taxon>Eukaryota</taxon>
        <taxon>Viridiplantae</taxon>
        <taxon>Streptophyta</taxon>
        <taxon>Embryophyta</taxon>
        <taxon>Tracheophyta</taxon>
        <taxon>Spermatophyta</taxon>
        <taxon>Magnoliopsida</taxon>
        <taxon>eudicotyledons</taxon>
        <taxon>Gunneridae</taxon>
        <taxon>Pentapetalae</taxon>
        <taxon>asterids</taxon>
        <taxon>lamiids</taxon>
        <taxon>Solanales</taxon>
        <taxon>Solanaceae</taxon>
        <taxon>Solanoideae</taxon>
        <taxon>Solaneae</taxon>
        <taxon>Solanum</taxon>
    </lineage>
</organism>
<feature type="transmembrane region" description="Helical" evidence="6">
    <location>
        <begin position="151"/>
        <end position="170"/>
    </location>
</feature>
<evidence type="ECO:0000256" key="6">
    <source>
        <dbReference type="SAM" id="Phobius"/>
    </source>
</evidence>
<evidence type="ECO:0000256" key="2">
    <source>
        <dbReference type="ARBA" id="ARBA00005852"/>
    </source>
</evidence>
<dbReference type="EMBL" id="JBANQN010000002">
    <property type="protein sequence ID" value="KAK6797268.1"/>
    <property type="molecule type" value="Genomic_DNA"/>
</dbReference>
<keyword evidence="5 6" id="KW-0472">Membrane</keyword>
<reference evidence="7 8" key="1">
    <citation type="submission" date="2024-02" db="EMBL/GenBank/DDBJ databases">
        <title>de novo genome assembly of Solanum bulbocastanum strain 11H21.</title>
        <authorList>
            <person name="Hosaka A.J."/>
        </authorList>
    </citation>
    <scope>NUCLEOTIDE SEQUENCE [LARGE SCALE GENOMIC DNA]</scope>
    <source>
        <tissue evidence="7">Young leaves</tissue>
    </source>
</reference>
<comment type="subcellular location">
    <subcellularLocation>
        <location evidence="1">Membrane</location>
        <topology evidence="1">Multi-pass membrane protein</topology>
    </subcellularLocation>
</comment>
<evidence type="ECO:0000256" key="1">
    <source>
        <dbReference type="ARBA" id="ARBA00004141"/>
    </source>
</evidence>
<evidence type="ECO:0000256" key="4">
    <source>
        <dbReference type="ARBA" id="ARBA00022989"/>
    </source>
</evidence>